<gene>
    <name evidence="1" type="ORF">L9F63_009238</name>
</gene>
<feature type="non-terminal residue" evidence="1">
    <location>
        <position position="70"/>
    </location>
</feature>
<dbReference type="EMBL" id="JASPKZ010000419">
    <property type="protein sequence ID" value="KAJ9600468.1"/>
    <property type="molecule type" value="Genomic_DNA"/>
</dbReference>
<reference evidence="1" key="1">
    <citation type="journal article" date="2023" name="IScience">
        <title>Live-bearing cockroach genome reveals convergent evolutionary mechanisms linked to viviparity in insects and beyond.</title>
        <authorList>
            <person name="Fouks B."/>
            <person name="Harrison M.C."/>
            <person name="Mikhailova A.A."/>
            <person name="Marchal E."/>
            <person name="English S."/>
            <person name="Carruthers M."/>
            <person name="Jennings E.C."/>
            <person name="Chiamaka E.L."/>
            <person name="Frigard R.A."/>
            <person name="Pippel M."/>
            <person name="Attardo G.M."/>
            <person name="Benoit J.B."/>
            <person name="Bornberg-Bauer E."/>
            <person name="Tobe S.S."/>
        </authorList>
    </citation>
    <scope>NUCLEOTIDE SEQUENCE</scope>
    <source>
        <strain evidence="1">Stay&amp;Tobe</strain>
    </source>
</reference>
<evidence type="ECO:0000313" key="1">
    <source>
        <dbReference type="EMBL" id="KAJ9600468.1"/>
    </source>
</evidence>
<accession>A0AAD8AJT5</accession>
<reference evidence="1" key="2">
    <citation type="submission" date="2023-05" db="EMBL/GenBank/DDBJ databases">
        <authorList>
            <person name="Fouks B."/>
        </authorList>
    </citation>
    <scope>NUCLEOTIDE SEQUENCE</scope>
    <source>
        <strain evidence="1">Stay&amp;Tobe</strain>
        <tissue evidence="1">Testes</tissue>
    </source>
</reference>
<protein>
    <submittedName>
        <fullName evidence="1">Uncharacterized protein</fullName>
    </submittedName>
</protein>
<comment type="caution">
    <text evidence="1">The sequence shown here is derived from an EMBL/GenBank/DDBJ whole genome shotgun (WGS) entry which is preliminary data.</text>
</comment>
<feature type="non-terminal residue" evidence="1">
    <location>
        <position position="1"/>
    </location>
</feature>
<proteinExistence type="predicted"/>
<name>A0AAD8AJT5_DIPPU</name>
<evidence type="ECO:0000313" key="2">
    <source>
        <dbReference type="Proteomes" id="UP001233999"/>
    </source>
</evidence>
<organism evidence="1 2">
    <name type="scientific">Diploptera punctata</name>
    <name type="common">Pacific beetle cockroach</name>
    <dbReference type="NCBI Taxonomy" id="6984"/>
    <lineage>
        <taxon>Eukaryota</taxon>
        <taxon>Metazoa</taxon>
        <taxon>Ecdysozoa</taxon>
        <taxon>Arthropoda</taxon>
        <taxon>Hexapoda</taxon>
        <taxon>Insecta</taxon>
        <taxon>Pterygota</taxon>
        <taxon>Neoptera</taxon>
        <taxon>Polyneoptera</taxon>
        <taxon>Dictyoptera</taxon>
        <taxon>Blattodea</taxon>
        <taxon>Blaberoidea</taxon>
        <taxon>Blaberidae</taxon>
        <taxon>Diplopterinae</taxon>
        <taxon>Diploptera</taxon>
    </lineage>
</organism>
<keyword evidence="2" id="KW-1185">Reference proteome</keyword>
<sequence>VIMGKSNYCISDIMTTGFSFESSPITLPSGYLSPPGAAVGPVSCGSRPRVYRMYRVCRGRPGFRSHCYLH</sequence>
<dbReference type="AlphaFoldDB" id="A0AAD8AJT5"/>
<dbReference type="Proteomes" id="UP001233999">
    <property type="component" value="Unassembled WGS sequence"/>
</dbReference>